<dbReference type="Pfam" id="PF00884">
    <property type="entry name" value="Sulfatase"/>
    <property type="match status" value="1"/>
</dbReference>
<dbReference type="AlphaFoldDB" id="A0A949K4W8"/>
<dbReference type="PANTHER" id="PTHR42693">
    <property type="entry name" value="ARYLSULFATASE FAMILY MEMBER"/>
    <property type="match status" value="1"/>
</dbReference>
<evidence type="ECO:0000256" key="2">
    <source>
        <dbReference type="ARBA" id="ARBA00022723"/>
    </source>
</evidence>
<proteinExistence type="inferred from homology"/>
<evidence type="ECO:0000256" key="1">
    <source>
        <dbReference type="ARBA" id="ARBA00008779"/>
    </source>
</evidence>
<reference evidence="6" key="1">
    <citation type="submission" date="2021-06" db="EMBL/GenBank/DDBJ databases">
        <title>Description of novel taxa of the family Lachnospiraceae.</title>
        <authorList>
            <person name="Chaplin A.V."/>
            <person name="Sokolova S.R."/>
            <person name="Pikina A.P."/>
            <person name="Korzhanova M."/>
            <person name="Belova V."/>
            <person name="Korostin D."/>
            <person name="Efimov B.A."/>
        </authorList>
    </citation>
    <scope>NUCLEOTIDE SEQUENCE</scope>
    <source>
        <strain evidence="6">ASD5720</strain>
    </source>
</reference>
<feature type="domain" description="Sulfatase N-terminal" evidence="5">
    <location>
        <begin position="4"/>
        <end position="312"/>
    </location>
</feature>
<protein>
    <submittedName>
        <fullName evidence="6">Sulfatase-like hydrolase/transferase</fullName>
    </submittedName>
</protein>
<dbReference type="Proteomes" id="UP000712157">
    <property type="component" value="Unassembled WGS sequence"/>
</dbReference>
<dbReference type="InterPro" id="IPR050738">
    <property type="entry name" value="Sulfatase"/>
</dbReference>
<dbReference type="Gene3D" id="3.40.720.10">
    <property type="entry name" value="Alkaline Phosphatase, subunit A"/>
    <property type="match status" value="1"/>
</dbReference>
<dbReference type="PROSITE" id="PS00523">
    <property type="entry name" value="SULFATASE_1"/>
    <property type="match status" value="1"/>
</dbReference>
<dbReference type="GO" id="GO:0046872">
    <property type="term" value="F:metal ion binding"/>
    <property type="evidence" value="ECO:0007669"/>
    <property type="project" value="UniProtKB-KW"/>
</dbReference>
<keyword evidence="7" id="KW-1185">Reference proteome</keyword>
<keyword evidence="3 6" id="KW-0378">Hydrolase</keyword>
<dbReference type="InterPro" id="IPR024607">
    <property type="entry name" value="Sulfatase_CS"/>
</dbReference>
<organism evidence="6 7">
    <name type="scientific">Diplocloster agilis</name>
    <dbReference type="NCBI Taxonomy" id="2850323"/>
    <lineage>
        <taxon>Bacteria</taxon>
        <taxon>Bacillati</taxon>
        <taxon>Bacillota</taxon>
        <taxon>Clostridia</taxon>
        <taxon>Lachnospirales</taxon>
        <taxon>Lachnospiraceae</taxon>
        <taxon>Diplocloster</taxon>
    </lineage>
</organism>
<comment type="similarity">
    <text evidence="1">Belongs to the sulfatase family.</text>
</comment>
<evidence type="ECO:0000256" key="3">
    <source>
        <dbReference type="ARBA" id="ARBA00022801"/>
    </source>
</evidence>
<evidence type="ECO:0000313" key="6">
    <source>
        <dbReference type="EMBL" id="MBU9737001.1"/>
    </source>
</evidence>
<dbReference type="PROSITE" id="PS00149">
    <property type="entry name" value="SULFATASE_2"/>
    <property type="match status" value="1"/>
</dbReference>
<gene>
    <name evidence="6" type="ORF">KTH89_10655</name>
</gene>
<dbReference type="GO" id="GO:0004065">
    <property type="term" value="F:arylsulfatase activity"/>
    <property type="evidence" value="ECO:0007669"/>
    <property type="project" value="TreeGrafter"/>
</dbReference>
<name>A0A949K4W8_9FIRM</name>
<dbReference type="PANTHER" id="PTHR42693:SF53">
    <property type="entry name" value="ENDO-4-O-SULFATASE"/>
    <property type="match status" value="1"/>
</dbReference>
<dbReference type="EMBL" id="JAHQCW010000015">
    <property type="protein sequence ID" value="MBU9737001.1"/>
    <property type="molecule type" value="Genomic_DNA"/>
</dbReference>
<keyword evidence="2" id="KW-0479">Metal-binding</keyword>
<evidence type="ECO:0000259" key="5">
    <source>
        <dbReference type="Pfam" id="PF00884"/>
    </source>
</evidence>
<dbReference type="InterPro" id="IPR000917">
    <property type="entry name" value="Sulfatase_N"/>
</dbReference>
<keyword evidence="4" id="KW-0106">Calcium</keyword>
<dbReference type="RefSeq" id="WP_238721634.1">
    <property type="nucleotide sequence ID" value="NZ_JAHQCW010000015.1"/>
</dbReference>
<sequence>MRKPNVIYILADDMGYGDFGAFNPDVHTPALDRLVEEGCTLEECYSASPVCAPARAGIMTGRYPHRTGVVDTLEARGLDRLNPDETTMADVFRANGYDTGLVGKWHLGAIDPAYHPNNRGFDYFFGFRGGWSDYYQYHIECNRQPVACEGQYLTDVFSEQAVHYIREHRERPFFLHLAYNCPHYPLMAPEAYVDKYRSTGKFTKEVAAIYGMIECMDAGIQKVLNALEEEGLYQDTILIFTSDNGPDLGAESGNSALMRYNCGLRGSKMRVYEGGIKVPAVVVYKGRIAEKSSTAEVIHGIDWLPTLMHMCGLSYPKDLKLDGINVDGAFYGEPLPKRSVYWQWSRYRPEKYCNSAVRRGDLKFVHPPVASFLELPQWEYDIDEDIKYHPEKYQDIIDRPVPERILPEAIQEELYDLAGDREETNNLVLQCPQQTEELRHSLYAWFEDVDGDGRARTKIKE</sequence>
<accession>A0A949K4W8</accession>
<dbReference type="Gene3D" id="3.30.1120.10">
    <property type="match status" value="1"/>
</dbReference>
<evidence type="ECO:0000256" key="4">
    <source>
        <dbReference type="ARBA" id="ARBA00022837"/>
    </source>
</evidence>
<comment type="caution">
    <text evidence="6">The sequence shown here is derived from an EMBL/GenBank/DDBJ whole genome shotgun (WGS) entry which is preliminary data.</text>
</comment>
<dbReference type="SUPFAM" id="SSF53649">
    <property type="entry name" value="Alkaline phosphatase-like"/>
    <property type="match status" value="1"/>
</dbReference>
<dbReference type="InterPro" id="IPR017850">
    <property type="entry name" value="Alkaline_phosphatase_core_sf"/>
</dbReference>
<evidence type="ECO:0000313" key="7">
    <source>
        <dbReference type="Proteomes" id="UP000712157"/>
    </source>
</evidence>